<proteinExistence type="inferred from homology"/>
<reference evidence="9" key="1">
    <citation type="journal article" date="2018" name="Int. J. Syst. Evol. Microbiol.">
        <title>Jatrophihabitans telluris sp. nov., isolated from sediment soil of lava forest wetlands and the emended description of the genus Jatrophihabitans.</title>
        <authorList>
            <person name="Lee K.C."/>
            <person name="Suh M.K."/>
            <person name="Eom M.K."/>
            <person name="Kim K.K."/>
            <person name="Kim J.S."/>
            <person name="Kim D.S."/>
            <person name="Ko S.H."/>
            <person name="Shin Y.K."/>
            <person name="Lee J.S."/>
        </authorList>
    </citation>
    <scope>NUCLEOTIDE SEQUENCE</scope>
    <source>
        <strain evidence="9">N237</strain>
    </source>
</reference>
<dbReference type="SUPFAM" id="SSF54534">
    <property type="entry name" value="FKBP-like"/>
    <property type="match status" value="1"/>
</dbReference>
<keyword evidence="3 5" id="KW-0697">Rotamase</keyword>
<keyword evidence="7" id="KW-0732">Signal</keyword>
<dbReference type="PANTHER" id="PTHR43811">
    <property type="entry name" value="FKBP-TYPE PEPTIDYL-PROLYL CIS-TRANS ISOMERASE FKPA"/>
    <property type="match status" value="1"/>
</dbReference>
<evidence type="ECO:0000256" key="5">
    <source>
        <dbReference type="PROSITE-ProRule" id="PRU00277"/>
    </source>
</evidence>
<feature type="signal peptide" evidence="7">
    <location>
        <begin position="1"/>
        <end position="26"/>
    </location>
</feature>
<dbReference type="GO" id="GO:0003755">
    <property type="term" value="F:peptidyl-prolyl cis-trans isomerase activity"/>
    <property type="evidence" value="ECO:0007669"/>
    <property type="project" value="UniProtKB-EC"/>
</dbReference>
<dbReference type="PROSITE" id="PS50059">
    <property type="entry name" value="FKBP_PPIASE"/>
    <property type="match status" value="1"/>
</dbReference>
<dbReference type="PANTHER" id="PTHR43811:SF19">
    <property type="entry name" value="39 KDA FK506-BINDING NUCLEAR PROTEIN"/>
    <property type="match status" value="1"/>
</dbReference>
<dbReference type="InterPro" id="IPR046357">
    <property type="entry name" value="PPIase_dom_sf"/>
</dbReference>
<dbReference type="Pfam" id="PF00254">
    <property type="entry name" value="FKBP_C"/>
    <property type="match status" value="1"/>
</dbReference>
<dbReference type="EC" id="5.2.1.8" evidence="6"/>
<dbReference type="InterPro" id="IPR001179">
    <property type="entry name" value="PPIase_FKBP_dom"/>
</dbReference>
<keyword evidence="10" id="KW-1185">Reference proteome</keyword>
<gene>
    <name evidence="9" type="ORF">M6D93_00395</name>
</gene>
<name>A0ABY4QY91_9ACTN</name>
<dbReference type="EMBL" id="CP097332">
    <property type="protein sequence ID" value="UQX88480.1"/>
    <property type="molecule type" value="Genomic_DNA"/>
</dbReference>
<evidence type="ECO:0000259" key="8">
    <source>
        <dbReference type="PROSITE" id="PS50059"/>
    </source>
</evidence>
<sequence>MHLRPRPVALALVTLSILGVSSCSSAKKAAASSDCGGTFKGVAVANLTDLSKDPGVSSSCSQTPTTLEVKDLVTGTGTAATPTSTVTVQYSGVRYQDGFAFDASWKGGAPIAFPLTGVVPGFTQGIGGAPGVAPMKVGGRRIMILPADLGYGAQGGGADIPPNTPIVFVVDLVKVQ</sequence>
<evidence type="ECO:0000256" key="6">
    <source>
        <dbReference type="RuleBase" id="RU003915"/>
    </source>
</evidence>
<protein>
    <recommendedName>
        <fullName evidence="6">Peptidyl-prolyl cis-trans isomerase</fullName>
        <ecNumber evidence="6">5.2.1.8</ecNumber>
    </recommendedName>
</protein>
<dbReference type="Proteomes" id="UP001056336">
    <property type="component" value="Chromosome"/>
</dbReference>
<comment type="catalytic activity">
    <reaction evidence="1 5 6">
        <text>[protein]-peptidylproline (omega=180) = [protein]-peptidylproline (omega=0)</text>
        <dbReference type="Rhea" id="RHEA:16237"/>
        <dbReference type="Rhea" id="RHEA-COMP:10747"/>
        <dbReference type="Rhea" id="RHEA-COMP:10748"/>
        <dbReference type="ChEBI" id="CHEBI:83833"/>
        <dbReference type="ChEBI" id="CHEBI:83834"/>
        <dbReference type="EC" id="5.2.1.8"/>
    </reaction>
</comment>
<evidence type="ECO:0000256" key="3">
    <source>
        <dbReference type="ARBA" id="ARBA00023110"/>
    </source>
</evidence>
<dbReference type="PROSITE" id="PS51257">
    <property type="entry name" value="PROKAR_LIPOPROTEIN"/>
    <property type="match status" value="1"/>
</dbReference>
<comment type="similarity">
    <text evidence="2 6">Belongs to the FKBP-type PPIase family.</text>
</comment>
<organism evidence="9 10">
    <name type="scientific">Jatrophihabitans telluris</name>
    <dbReference type="NCBI Taxonomy" id="2038343"/>
    <lineage>
        <taxon>Bacteria</taxon>
        <taxon>Bacillati</taxon>
        <taxon>Actinomycetota</taxon>
        <taxon>Actinomycetes</taxon>
        <taxon>Jatrophihabitantales</taxon>
        <taxon>Jatrophihabitantaceae</taxon>
        <taxon>Jatrophihabitans</taxon>
    </lineage>
</organism>
<feature type="chain" id="PRO_5047469114" description="Peptidyl-prolyl cis-trans isomerase" evidence="7">
    <location>
        <begin position="27"/>
        <end position="176"/>
    </location>
</feature>
<keyword evidence="4 5" id="KW-0413">Isomerase</keyword>
<reference evidence="9" key="2">
    <citation type="submission" date="2022-05" db="EMBL/GenBank/DDBJ databases">
        <authorList>
            <person name="Kim J.-S."/>
            <person name="Lee K."/>
            <person name="Suh M."/>
            <person name="Eom M."/>
            <person name="Kim J.-S."/>
            <person name="Kim D.-S."/>
            <person name="Ko S.-H."/>
            <person name="Shin Y."/>
            <person name="Lee J.-S."/>
        </authorList>
    </citation>
    <scope>NUCLEOTIDE SEQUENCE</scope>
    <source>
        <strain evidence="9">N237</strain>
    </source>
</reference>
<evidence type="ECO:0000256" key="7">
    <source>
        <dbReference type="SAM" id="SignalP"/>
    </source>
</evidence>
<dbReference type="RefSeq" id="WP_249772020.1">
    <property type="nucleotide sequence ID" value="NZ_CP097332.1"/>
</dbReference>
<evidence type="ECO:0000256" key="2">
    <source>
        <dbReference type="ARBA" id="ARBA00006577"/>
    </source>
</evidence>
<evidence type="ECO:0000313" key="9">
    <source>
        <dbReference type="EMBL" id="UQX88480.1"/>
    </source>
</evidence>
<evidence type="ECO:0000256" key="1">
    <source>
        <dbReference type="ARBA" id="ARBA00000971"/>
    </source>
</evidence>
<evidence type="ECO:0000256" key="4">
    <source>
        <dbReference type="ARBA" id="ARBA00023235"/>
    </source>
</evidence>
<feature type="domain" description="PPIase FKBP-type" evidence="8">
    <location>
        <begin position="83"/>
        <end position="176"/>
    </location>
</feature>
<accession>A0ABY4QY91</accession>
<dbReference type="Gene3D" id="3.10.50.40">
    <property type="match status" value="1"/>
</dbReference>
<evidence type="ECO:0000313" key="10">
    <source>
        <dbReference type="Proteomes" id="UP001056336"/>
    </source>
</evidence>